<accession>X0TUE7</accession>
<gene>
    <name evidence="1" type="ORF">S01H1_27562</name>
</gene>
<comment type="caution">
    <text evidence="1">The sequence shown here is derived from an EMBL/GenBank/DDBJ whole genome shotgun (WGS) entry which is preliminary data.</text>
</comment>
<feature type="non-terminal residue" evidence="1">
    <location>
        <position position="34"/>
    </location>
</feature>
<protein>
    <submittedName>
        <fullName evidence="1">Uncharacterized protein</fullName>
    </submittedName>
</protein>
<evidence type="ECO:0000313" key="1">
    <source>
        <dbReference type="EMBL" id="GAF90821.1"/>
    </source>
</evidence>
<organism evidence="1">
    <name type="scientific">marine sediment metagenome</name>
    <dbReference type="NCBI Taxonomy" id="412755"/>
    <lineage>
        <taxon>unclassified sequences</taxon>
        <taxon>metagenomes</taxon>
        <taxon>ecological metagenomes</taxon>
    </lineage>
</organism>
<dbReference type="EMBL" id="BARS01016793">
    <property type="protein sequence ID" value="GAF90821.1"/>
    <property type="molecule type" value="Genomic_DNA"/>
</dbReference>
<proteinExistence type="predicted"/>
<reference evidence="1" key="1">
    <citation type="journal article" date="2014" name="Front. Microbiol.">
        <title>High frequency of phylogenetically diverse reductive dehalogenase-homologous genes in deep subseafloor sedimentary metagenomes.</title>
        <authorList>
            <person name="Kawai M."/>
            <person name="Futagami T."/>
            <person name="Toyoda A."/>
            <person name="Takaki Y."/>
            <person name="Nishi S."/>
            <person name="Hori S."/>
            <person name="Arai W."/>
            <person name="Tsubouchi T."/>
            <person name="Morono Y."/>
            <person name="Uchiyama I."/>
            <person name="Ito T."/>
            <person name="Fujiyama A."/>
            <person name="Inagaki F."/>
            <person name="Takami H."/>
        </authorList>
    </citation>
    <scope>NUCLEOTIDE SEQUENCE</scope>
    <source>
        <strain evidence="1">Expedition CK06-06</strain>
    </source>
</reference>
<name>X0TUE7_9ZZZZ</name>
<sequence>MLQAKIKLLFPDSYINENIKARPPIRYPGSKYRA</sequence>
<dbReference type="AlphaFoldDB" id="X0TUE7"/>